<dbReference type="PROSITE" id="PS00028">
    <property type="entry name" value="ZINC_FINGER_C2H2_1"/>
    <property type="match status" value="7"/>
</dbReference>
<protein>
    <submittedName>
        <fullName evidence="12">Uncharacterized protein</fullName>
    </submittedName>
</protein>
<evidence type="ECO:0000313" key="12">
    <source>
        <dbReference type="Ensembl" id="ENSSHAP00000040543.1"/>
    </source>
</evidence>
<reference evidence="12" key="3">
    <citation type="submission" date="2025-09" db="UniProtKB">
        <authorList>
            <consortium name="Ensembl"/>
        </authorList>
    </citation>
    <scope>IDENTIFICATION</scope>
</reference>
<keyword evidence="5" id="KW-0862">Zinc</keyword>
<dbReference type="Proteomes" id="UP000007648">
    <property type="component" value="Unassembled WGS sequence"/>
</dbReference>
<dbReference type="Gene3D" id="6.10.140.140">
    <property type="match status" value="1"/>
</dbReference>
<dbReference type="InterPro" id="IPR036051">
    <property type="entry name" value="KRAB_dom_sf"/>
</dbReference>
<dbReference type="Pfam" id="PF13465">
    <property type="entry name" value="zf-H2C2_2"/>
    <property type="match status" value="2"/>
</dbReference>
<evidence type="ECO:0000313" key="13">
    <source>
        <dbReference type="Proteomes" id="UP000007648"/>
    </source>
</evidence>
<keyword evidence="8" id="KW-0539">Nucleus</keyword>
<feature type="domain" description="C2H2-type" evidence="10">
    <location>
        <begin position="447"/>
        <end position="465"/>
    </location>
</feature>
<dbReference type="GO" id="GO:0008270">
    <property type="term" value="F:zinc ion binding"/>
    <property type="evidence" value="ECO:0007669"/>
    <property type="project" value="UniProtKB-KW"/>
</dbReference>
<gene>
    <name evidence="12" type="primary">LOC105750112</name>
</gene>
<name>A0A7N4PPF6_SARHA</name>
<evidence type="ECO:0000256" key="3">
    <source>
        <dbReference type="ARBA" id="ARBA00022737"/>
    </source>
</evidence>
<dbReference type="FunFam" id="3.30.160.60:FF:000052">
    <property type="entry name" value="zinc finger protein 546 isoform X1"/>
    <property type="match status" value="2"/>
</dbReference>
<keyword evidence="2" id="KW-0479">Metal-binding</keyword>
<evidence type="ECO:0000256" key="9">
    <source>
        <dbReference type="PROSITE-ProRule" id="PRU00042"/>
    </source>
</evidence>
<evidence type="ECO:0000256" key="6">
    <source>
        <dbReference type="ARBA" id="ARBA00023015"/>
    </source>
</evidence>
<sequence>MVDFTEEEWGLLDPSQKKLYKEVILENVQNLLFLDVKTGFTVNEISKKLEIFMEEHDLQRFIDDDPFDFNLKELHDFILKEDKCPKNDCELYEIGKRFRWSSILNQCKKMSSGSYYLKGSEYKKCFTKDIELLVPRNQWDIAVKRSSDLNGHQKTDSEEILSINNKSEKAFSQNANLLTPQQMHIGKEPDENNVCKANSSCHSSLPCHPGLKRYAYDLCGKAFGWNPALSSPHKAHTGEIFHECTECGRAFYYRSFPLDHHRMHCKEKPYLCLQCGKPHICNQCGKTCTDISSLAKHKEIHTGDKAYECNQCGKTFRSSFHLARHQRIHTGEKPFKCNQCGKAFRYNYNLTEHQRIHTGEKPFKCNQCGKAFTQSASLALHQRIHTGEKPFKCNQCVKAFTGSANLTAHQRIHTGEKLFKCNQCIKAFTRKMNLIRHQRIHTGEKPFKCNQCGKAFTRSTNLAAH</sequence>
<feature type="domain" description="C2H2-type" evidence="10">
    <location>
        <begin position="391"/>
        <end position="418"/>
    </location>
</feature>
<dbReference type="GO" id="GO:0000978">
    <property type="term" value="F:RNA polymerase II cis-regulatory region sequence-specific DNA binding"/>
    <property type="evidence" value="ECO:0007669"/>
    <property type="project" value="TreeGrafter"/>
</dbReference>
<dbReference type="Pfam" id="PF00096">
    <property type="entry name" value="zf-C2H2"/>
    <property type="match status" value="3"/>
</dbReference>
<dbReference type="InterPro" id="IPR036236">
    <property type="entry name" value="Znf_C2H2_sf"/>
</dbReference>
<reference evidence="12 13" key="1">
    <citation type="journal article" date="2011" name="Proc. Natl. Acad. Sci. U.S.A.">
        <title>Genetic diversity and population structure of the endangered marsupial Sarcophilus harrisii (Tasmanian devil).</title>
        <authorList>
            <person name="Miller W."/>
            <person name="Hayes V.M."/>
            <person name="Ratan A."/>
            <person name="Petersen D.C."/>
            <person name="Wittekindt N.E."/>
            <person name="Miller J."/>
            <person name="Walenz B."/>
            <person name="Knight J."/>
            <person name="Qi J."/>
            <person name="Zhao F."/>
            <person name="Wang Q."/>
            <person name="Bedoya-Reina O.C."/>
            <person name="Katiyar N."/>
            <person name="Tomsho L.P."/>
            <person name="Kasson L.M."/>
            <person name="Hardie R.A."/>
            <person name="Woodbridge P."/>
            <person name="Tindall E.A."/>
            <person name="Bertelsen M.F."/>
            <person name="Dixon D."/>
            <person name="Pyecroft S."/>
            <person name="Helgen K.M."/>
            <person name="Lesk A.M."/>
            <person name="Pringle T.H."/>
            <person name="Patterson N."/>
            <person name="Zhang Y."/>
            <person name="Kreiss A."/>
            <person name="Woods G.M."/>
            <person name="Jones M.E."/>
            <person name="Schuster S.C."/>
        </authorList>
    </citation>
    <scope>NUCLEOTIDE SEQUENCE [LARGE SCALE GENOMIC DNA]</scope>
</reference>
<keyword evidence="3" id="KW-0677">Repeat</keyword>
<accession>A0A7N4PPF6</accession>
<dbReference type="CDD" id="cd07765">
    <property type="entry name" value="KRAB_A-box"/>
    <property type="match status" value="1"/>
</dbReference>
<feature type="domain" description="C2H2-type" evidence="10">
    <location>
        <begin position="335"/>
        <end position="362"/>
    </location>
</feature>
<dbReference type="FunFam" id="3.30.160.60:FF:000638">
    <property type="entry name" value="Zinc finger protein 184"/>
    <property type="match status" value="1"/>
</dbReference>
<evidence type="ECO:0000256" key="5">
    <source>
        <dbReference type="ARBA" id="ARBA00022833"/>
    </source>
</evidence>
<feature type="domain" description="C2H2-type" evidence="10">
    <location>
        <begin position="307"/>
        <end position="334"/>
    </location>
</feature>
<evidence type="ECO:0000256" key="1">
    <source>
        <dbReference type="ARBA" id="ARBA00006991"/>
    </source>
</evidence>
<dbReference type="FunFam" id="3.30.160.60:FF:002343">
    <property type="entry name" value="Zinc finger protein 33A"/>
    <property type="match status" value="1"/>
</dbReference>
<evidence type="ECO:0000256" key="7">
    <source>
        <dbReference type="ARBA" id="ARBA00023125"/>
    </source>
</evidence>
<dbReference type="Ensembl" id="ENSSHAT00000049842.1">
    <property type="protein sequence ID" value="ENSSHAP00000040543.1"/>
    <property type="gene ID" value="ENSSHAG00000001346.2"/>
</dbReference>
<dbReference type="SUPFAM" id="SSF109640">
    <property type="entry name" value="KRAB domain (Kruppel-associated box)"/>
    <property type="match status" value="1"/>
</dbReference>
<comment type="similarity">
    <text evidence="1">Belongs to the krueppel C2H2-type zinc-finger protein family.</text>
</comment>
<feature type="domain" description="C2H2-type" evidence="10">
    <location>
        <begin position="242"/>
        <end position="269"/>
    </location>
</feature>
<keyword evidence="4 9" id="KW-0863">Zinc-finger</keyword>
<dbReference type="FunFam" id="3.30.160.60:FF:000384">
    <property type="entry name" value="Zinc finger protein 550"/>
    <property type="match status" value="1"/>
</dbReference>
<dbReference type="InterPro" id="IPR001909">
    <property type="entry name" value="KRAB"/>
</dbReference>
<dbReference type="PROSITE" id="PS50805">
    <property type="entry name" value="KRAB"/>
    <property type="match status" value="1"/>
</dbReference>
<feature type="domain" description="C2H2-type" evidence="10">
    <location>
        <begin position="419"/>
        <end position="446"/>
    </location>
</feature>
<evidence type="ECO:0000256" key="4">
    <source>
        <dbReference type="ARBA" id="ARBA00022771"/>
    </source>
</evidence>
<feature type="domain" description="KRAB" evidence="11">
    <location>
        <begin position="1"/>
        <end position="68"/>
    </location>
</feature>
<feature type="domain" description="C2H2-type" evidence="10">
    <location>
        <begin position="279"/>
        <end position="306"/>
    </location>
</feature>
<dbReference type="PANTHER" id="PTHR23226">
    <property type="entry name" value="ZINC FINGER AND SCAN DOMAIN-CONTAINING"/>
    <property type="match status" value="1"/>
</dbReference>
<keyword evidence="6" id="KW-0804">Transcription</keyword>
<evidence type="ECO:0000256" key="2">
    <source>
        <dbReference type="ARBA" id="ARBA00022723"/>
    </source>
</evidence>
<proteinExistence type="inferred from homology"/>
<dbReference type="AlphaFoldDB" id="A0A7N4PPF6"/>
<reference evidence="12" key="2">
    <citation type="submission" date="2025-08" db="UniProtKB">
        <authorList>
            <consortium name="Ensembl"/>
        </authorList>
    </citation>
    <scope>IDENTIFICATION</scope>
</reference>
<dbReference type="GO" id="GO:0000981">
    <property type="term" value="F:DNA-binding transcription factor activity, RNA polymerase II-specific"/>
    <property type="evidence" value="ECO:0007669"/>
    <property type="project" value="TreeGrafter"/>
</dbReference>
<dbReference type="GeneTree" id="ENSGT00940000155965"/>
<dbReference type="SMART" id="SM00349">
    <property type="entry name" value="KRAB"/>
    <property type="match status" value="1"/>
</dbReference>
<organism evidence="12 13">
    <name type="scientific">Sarcophilus harrisii</name>
    <name type="common">Tasmanian devil</name>
    <name type="synonym">Sarcophilus laniarius</name>
    <dbReference type="NCBI Taxonomy" id="9305"/>
    <lineage>
        <taxon>Eukaryota</taxon>
        <taxon>Metazoa</taxon>
        <taxon>Chordata</taxon>
        <taxon>Craniata</taxon>
        <taxon>Vertebrata</taxon>
        <taxon>Euteleostomi</taxon>
        <taxon>Mammalia</taxon>
        <taxon>Metatheria</taxon>
        <taxon>Dasyuromorphia</taxon>
        <taxon>Dasyuridae</taxon>
        <taxon>Sarcophilus</taxon>
    </lineage>
</organism>
<dbReference type="PROSITE" id="PS50157">
    <property type="entry name" value="ZINC_FINGER_C2H2_2"/>
    <property type="match status" value="8"/>
</dbReference>
<dbReference type="Gene3D" id="3.30.160.60">
    <property type="entry name" value="Classic Zinc Finger"/>
    <property type="match status" value="8"/>
</dbReference>
<dbReference type="Pfam" id="PF01352">
    <property type="entry name" value="KRAB"/>
    <property type="match status" value="1"/>
</dbReference>
<evidence type="ECO:0000259" key="11">
    <source>
        <dbReference type="PROSITE" id="PS50805"/>
    </source>
</evidence>
<dbReference type="FunFam" id="3.30.160.60:FF:002371">
    <property type="match status" value="1"/>
</dbReference>
<feature type="domain" description="C2H2-type" evidence="10">
    <location>
        <begin position="363"/>
        <end position="390"/>
    </location>
</feature>
<evidence type="ECO:0000256" key="8">
    <source>
        <dbReference type="ARBA" id="ARBA00023242"/>
    </source>
</evidence>
<dbReference type="SMART" id="SM00355">
    <property type="entry name" value="ZnF_C2H2"/>
    <property type="match status" value="8"/>
</dbReference>
<keyword evidence="7" id="KW-0238">DNA-binding</keyword>
<keyword evidence="6" id="KW-0805">Transcription regulation</keyword>
<keyword evidence="13" id="KW-1185">Reference proteome</keyword>
<evidence type="ECO:0000259" key="10">
    <source>
        <dbReference type="PROSITE" id="PS50157"/>
    </source>
</evidence>
<dbReference type="SUPFAM" id="SSF57667">
    <property type="entry name" value="beta-beta-alpha zinc fingers"/>
    <property type="match status" value="6"/>
</dbReference>
<dbReference type="InterPro" id="IPR013087">
    <property type="entry name" value="Znf_C2H2_type"/>
</dbReference>
<dbReference type="PANTHER" id="PTHR23226:SF371">
    <property type="entry name" value="ZINC FINGER PROTEIN 112-LIKE PROTEIN"/>
    <property type="match status" value="1"/>
</dbReference>
<dbReference type="FunFam" id="3.30.160.60:FF:001016">
    <property type="entry name" value="zinc finger protein 850-like"/>
    <property type="match status" value="1"/>
</dbReference>